<sequence length="235" mass="26023">MNPNDPNVLRVEVVAEALGDLCDELILVGGCAASLLIDAPTSLPARVTYDVDLIVEVTARQGYYAMESRFAKRGFSRDVSEDAPICRWRIRGIEVDLMPTQENILGFSNRWYPTAAATADLMTLPSGQRISLISAPAFLGTKFEAFHTRGKNDMVMSHDLEDIINVVEGRRGVVEEVAAADPELRAYLVRRFRALLQHADFDNTLPGLVAFDELYQSRIETIRNRISAIAGLISP</sequence>
<proteinExistence type="predicted"/>
<dbReference type="EMBL" id="MLJW01006847">
    <property type="protein sequence ID" value="OIQ66085.1"/>
    <property type="molecule type" value="Genomic_DNA"/>
</dbReference>
<name>A0A1J5PR71_9ZZZZ</name>
<accession>A0A1J5PR71</accession>
<dbReference type="AlphaFoldDB" id="A0A1J5PR71"/>
<gene>
    <name evidence="1" type="ORF">GALL_523500</name>
</gene>
<comment type="caution">
    <text evidence="1">The sequence shown here is derived from an EMBL/GenBank/DDBJ whole genome shotgun (WGS) entry which is preliminary data.</text>
</comment>
<protein>
    <recommendedName>
        <fullName evidence="2">Protein containing DUF1814</fullName>
    </recommendedName>
</protein>
<evidence type="ECO:0008006" key="2">
    <source>
        <dbReference type="Google" id="ProtNLM"/>
    </source>
</evidence>
<organism evidence="1">
    <name type="scientific">mine drainage metagenome</name>
    <dbReference type="NCBI Taxonomy" id="410659"/>
    <lineage>
        <taxon>unclassified sequences</taxon>
        <taxon>metagenomes</taxon>
        <taxon>ecological metagenomes</taxon>
    </lineage>
</organism>
<evidence type="ECO:0000313" key="1">
    <source>
        <dbReference type="EMBL" id="OIQ66085.1"/>
    </source>
</evidence>
<reference evidence="1" key="1">
    <citation type="submission" date="2016-10" db="EMBL/GenBank/DDBJ databases">
        <title>Sequence of Gallionella enrichment culture.</title>
        <authorList>
            <person name="Poehlein A."/>
            <person name="Muehling M."/>
            <person name="Daniel R."/>
        </authorList>
    </citation>
    <scope>NUCLEOTIDE SEQUENCE</scope>
</reference>